<dbReference type="Proteomes" id="UP001415857">
    <property type="component" value="Unassembled WGS sequence"/>
</dbReference>
<comment type="caution">
    <text evidence="2">The sequence shown here is derived from an EMBL/GenBank/DDBJ whole genome shotgun (WGS) entry which is preliminary data.</text>
</comment>
<keyword evidence="3" id="KW-1185">Reference proteome</keyword>
<sequence>MTGRRKISDSGESSKSAEKRAKKQREATIAAVLNEERGAGVRISDENSNSSLNESPITEEASNDNTRTVEESSKNTQKKNRKPRGPNKISQDDRGKAIEVNFNERDQPIGKESIKLATYLGALVRENVPVTLEHWSKLPNSVEETLWACIRQKFKLAESQRKMIIQKMGKHLRDYKSLLTKLIRDLSQGDDAPTELAIAKPRNLTSNEWATFIKGRLSSEFNGRSKIFKEMRKKQYLPHTMSRKGYARLEDDMRKKAAANGDKEVTRTDVWIRGHTKKGGDFINDLVADVVVKKCISSTFTSTIYVFS</sequence>
<feature type="compositionally biased region" description="Low complexity" evidence="1">
    <location>
        <begin position="46"/>
        <end position="55"/>
    </location>
</feature>
<dbReference type="PANTHER" id="PTHR33018">
    <property type="entry name" value="OS10G0338966 PROTEIN-RELATED"/>
    <property type="match status" value="1"/>
</dbReference>
<feature type="compositionally biased region" description="Basic residues" evidence="1">
    <location>
        <begin position="76"/>
        <end position="85"/>
    </location>
</feature>
<proteinExistence type="predicted"/>
<gene>
    <name evidence="2" type="ORF">L1049_022985</name>
</gene>
<name>A0AAP0RER3_LIQFO</name>
<dbReference type="AlphaFoldDB" id="A0AAP0RER3"/>
<reference evidence="2 3" key="1">
    <citation type="journal article" date="2024" name="Plant J.">
        <title>Genome sequences and population genomics reveal climatic adaptation and genomic divergence between two closely related sweetgum species.</title>
        <authorList>
            <person name="Xu W.Q."/>
            <person name="Ren C.Q."/>
            <person name="Zhang X.Y."/>
            <person name="Comes H.P."/>
            <person name="Liu X.H."/>
            <person name="Li Y.G."/>
            <person name="Kettle C.J."/>
            <person name="Jalonen R."/>
            <person name="Gaisberger H."/>
            <person name="Ma Y.Z."/>
            <person name="Qiu Y.X."/>
        </authorList>
    </citation>
    <scope>NUCLEOTIDE SEQUENCE [LARGE SCALE GENOMIC DNA]</scope>
    <source>
        <strain evidence="2">Hangzhou</strain>
    </source>
</reference>
<feature type="region of interest" description="Disordered" evidence="1">
    <location>
        <begin position="1"/>
        <end position="96"/>
    </location>
</feature>
<dbReference type="EMBL" id="JBBPBK010000011">
    <property type="protein sequence ID" value="KAK9275717.1"/>
    <property type="molecule type" value="Genomic_DNA"/>
</dbReference>
<dbReference type="InterPro" id="IPR004252">
    <property type="entry name" value="Probable_transposase_24"/>
</dbReference>
<feature type="compositionally biased region" description="Basic and acidic residues" evidence="1">
    <location>
        <begin position="34"/>
        <end position="45"/>
    </location>
</feature>
<evidence type="ECO:0000313" key="3">
    <source>
        <dbReference type="Proteomes" id="UP001415857"/>
    </source>
</evidence>
<organism evidence="2 3">
    <name type="scientific">Liquidambar formosana</name>
    <name type="common">Formosan gum</name>
    <dbReference type="NCBI Taxonomy" id="63359"/>
    <lineage>
        <taxon>Eukaryota</taxon>
        <taxon>Viridiplantae</taxon>
        <taxon>Streptophyta</taxon>
        <taxon>Embryophyta</taxon>
        <taxon>Tracheophyta</taxon>
        <taxon>Spermatophyta</taxon>
        <taxon>Magnoliopsida</taxon>
        <taxon>eudicotyledons</taxon>
        <taxon>Gunneridae</taxon>
        <taxon>Pentapetalae</taxon>
        <taxon>Saxifragales</taxon>
        <taxon>Altingiaceae</taxon>
        <taxon>Liquidambar</taxon>
    </lineage>
</organism>
<evidence type="ECO:0008006" key="4">
    <source>
        <dbReference type="Google" id="ProtNLM"/>
    </source>
</evidence>
<dbReference type="Pfam" id="PF03004">
    <property type="entry name" value="Transposase_24"/>
    <property type="match status" value="1"/>
</dbReference>
<evidence type="ECO:0000256" key="1">
    <source>
        <dbReference type="SAM" id="MobiDB-lite"/>
    </source>
</evidence>
<accession>A0AAP0RER3</accession>
<evidence type="ECO:0000313" key="2">
    <source>
        <dbReference type="EMBL" id="KAK9275717.1"/>
    </source>
</evidence>
<dbReference type="PANTHER" id="PTHR33018:SF31">
    <property type="entry name" value="TRANSPOSASE, PTTA_EN_SPM, PLANT"/>
    <property type="match status" value="1"/>
</dbReference>
<protein>
    <recommendedName>
        <fullName evidence="4">Transposase</fullName>
    </recommendedName>
</protein>